<feature type="transmembrane region" description="Helical" evidence="1">
    <location>
        <begin position="90"/>
        <end position="116"/>
    </location>
</feature>
<gene>
    <name evidence="2" type="ORF">SAMN06265371_10785</name>
</gene>
<protein>
    <submittedName>
        <fullName evidence="2">Uncharacterized protein</fullName>
    </submittedName>
</protein>
<organism evidence="2 3">
    <name type="scientific">Lutibacter agarilyticus</name>
    <dbReference type="NCBI Taxonomy" id="1109740"/>
    <lineage>
        <taxon>Bacteria</taxon>
        <taxon>Pseudomonadati</taxon>
        <taxon>Bacteroidota</taxon>
        <taxon>Flavobacteriia</taxon>
        <taxon>Flavobacteriales</taxon>
        <taxon>Flavobacteriaceae</taxon>
        <taxon>Lutibacter</taxon>
    </lineage>
</organism>
<accession>A0A238XVS2</accession>
<keyword evidence="1" id="KW-0812">Transmembrane</keyword>
<keyword evidence="3" id="KW-1185">Reference proteome</keyword>
<evidence type="ECO:0000256" key="1">
    <source>
        <dbReference type="SAM" id="Phobius"/>
    </source>
</evidence>
<dbReference type="RefSeq" id="WP_089382080.1">
    <property type="nucleotide sequence ID" value="NZ_FZNT01000007.1"/>
</dbReference>
<feature type="transmembrane region" description="Helical" evidence="1">
    <location>
        <begin position="122"/>
        <end position="142"/>
    </location>
</feature>
<dbReference type="OrthoDB" id="1451346at2"/>
<evidence type="ECO:0000313" key="3">
    <source>
        <dbReference type="Proteomes" id="UP000198384"/>
    </source>
</evidence>
<sequence>MEAEKNSDIHLRPRFKMDFSESQQEIISKFKANLNEGNCKYCSKIVDEHIIIDVPAEENHFWSPQLNIEIEKINDKETIVKGLFGPKPQVWTLFMFFHFAVAVAFIGFSVMAYVQWSIHTDYSFALTMVLALPAIWFIMYFLGRIGKKTGHKQMDELYKFMMKTLERKLSEK</sequence>
<keyword evidence="1" id="KW-0472">Membrane</keyword>
<reference evidence="2 3" key="1">
    <citation type="submission" date="2017-06" db="EMBL/GenBank/DDBJ databases">
        <authorList>
            <person name="Kim H.J."/>
            <person name="Triplett B.A."/>
        </authorList>
    </citation>
    <scope>NUCLEOTIDE SEQUENCE [LARGE SCALE GENOMIC DNA]</scope>
    <source>
        <strain evidence="2 3">DSM 29150</strain>
    </source>
</reference>
<dbReference type="AlphaFoldDB" id="A0A238XVS2"/>
<dbReference type="Proteomes" id="UP000198384">
    <property type="component" value="Unassembled WGS sequence"/>
</dbReference>
<name>A0A238XVS2_9FLAO</name>
<evidence type="ECO:0000313" key="2">
    <source>
        <dbReference type="EMBL" id="SNR62832.1"/>
    </source>
</evidence>
<keyword evidence="1" id="KW-1133">Transmembrane helix</keyword>
<dbReference type="EMBL" id="FZNT01000007">
    <property type="protein sequence ID" value="SNR62832.1"/>
    <property type="molecule type" value="Genomic_DNA"/>
</dbReference>
<proteinExistence type="predicted"/>